<feature type="compositionally biased region" description="Polar residues" evidence="2">
    <location>
        <begin position="734"/>
        <end position="768"/>
    </location>
</feature>
<reference evidence="4" key="1">
    <citation type="submission" date="2021-06" db="EMBL/GenBank/DDBJ databases">
        <authorList>
            <person name="Kallberg Y."/>
            <person name="Tangrot J."/>
            <person name="Rosling A."/>
        </authorList>
    </citation>
    <scope>NUCLEOTIDE SEQUENCE</scope>
    <source>
        <strain evidence="4">CL551</strain>
    </source>
</reference>
<dbReference type="InterPro" id="IPR051248">
    <property type="entry name" value="UPF0507/Ank_repeat_27"/>
</dbReference>
<feature type="compositionally biased region" description="Low complexity" evidence="2">
    <location>
        <begin position="858"/>
        <end position="877"/>
    </location>
</feature>
<feature type="region of interest" description="Disordered" evidence="2">
    <location>
        <begin position="74"/>
        <end position="115"/>
    </location>
</feature>
<dbReference type="Gene3D" id="1.20.1050.80">
    <property type="entry name" value="VPS9 domain"/>
    <property type="match status" value="1"/>
</dbReference>
<evidence type="ECO:0000259" key="3">
    <source>
        <dbReference type="PROSITE" id="PS51205"/>
    </source>
</evidence>
<name>A0A9N8W6W6_9GLOM</name>
<dbReference type="Pfam" id="PF02204">
    <property type="entry name" value="VPS9"/>
    <property type="match status" value="1"/>
</dbReference>
<proteinExistence type="inferred from homology"/>
<feature type="region of interest" description="Disordered" evidence="2">
    <location>
        <begin position="666"/>
        <end position="778"/>
    </location>
</feature>
<dbReference type="AlphaFoldDB" id="A0A9N8W6W6"/>
<evidence type="ECO:0000256" key="2">
    <source>
        <dbReference type="SAM" id="MobiDB-lite"/>
    </source>
</evidence>
<dbReference type="GO" id="GO:0005886">
    <property type="term" value="C:plasma membrane"/>
    <property type="evidence" value="ECO:0007669"/>
    <property type="project" value="TreeGrafter"/>
</dbReference>
<dbReference type="SUPFAM" id="SSF109993">
    <property type="entry name" value="VPS9 domain"/>
    <property type="match status" value="1"/>
</dbReference>
<gene>
    <name evidence="4" type="ORF">AMORRO_LOCUS1999</name>
</gene>
<dbReference type="Proteomes" id="UP000789342">
    <property type="component" value="Unassembled WGS sequence"/>
</dbReference>
<sequence length="949" mass="105043">MALSLDKNGFYCDNYDDVDALSDSAYLKMKGSTQHTYSKCINYGTSHQTYSASWANSNNHLNHGVRNAVSSTSITTQNSRPSPSFHLTPSSPPTSPTKLYHSNNPFAQRSKSNLNRPNVLAAKSSLNTSSPRAIGKLSNSNLTGGISGLLPDHPSPVFFYNSSNSSTHSLVEQDEEDLDDNIFYRTLKKDYPKIFNGVTVVCVPHSKSIVGIKINRSFIETHSLRPSPYFQGQYQSINEKVISIERNCVNLISGFKEDRTIRILSEELVYNESYKLQVLILERPLEGEGKKSLSADNNCPTFSIPTERNCEMDLLFLKNILDNDDPLKDLENMVEEFNETYVYVKGYSGFAVERITQIFQRAVKNIHQSSDTLRSVCRTLYEYDLFQELVENVLMSELHNKIFIQSLLPIYNSRDSYLESIINVYSRAQVSLKDYGICERLQDMPTEMLKAASEILRALNEDDETNIEIRDHDALKFAGLGITTHSNITDDAEDDKSIVNSDENDKGGHSVISNNGIIIPAKTPLEKLFCVKRTVQEIASISDTYLTQLAAPNAINDETKRSPITTDDFIPLLAYVIINSKIRKLESILFYMQTFRLSKVERSELSFALTTLRASTEFLKSDPLQLHDSVSTTSSISSISSHSSYKYSSPTLPINNRVRSRATSFSSLSTPISSPPISSIYPSSQVNHSKSSSMPGLVQQPSPTLKRDDSLAGSTNSGFASPKNRYGCKHNPGDESTTTNSGRPSFDLANSASMSTQSSTNDIGNHNPSQRRRRASITPVLLIKPQILLAPRNAQSRKSLDSERGGHINHGGGNGESEITNSLMNGVDKEVNIGNNRGDSYDGRDRIGKLPPLATKNSSYQSTSRSNSSTTGSSDSSGKPKNWRHSIHAPEIIAVIPRHAHNGTVHTGKPILDLSPPNPEILGDFLSSLQSIDGEVAGNRNEGFTSRRW</sequence>
<dbReference type="OrthoDB" id="411646at2759"/>
<feature type="compositionally biased region" description="Basic and acidic residues" evidence="2">
    <location>
        <begin position="839"/>
        <end position="848"/>
    </location>
</feature>
<keyword evidence="5" id="KW-1185">Reference proteome</keyword>
<organism evidence="4 5">
    <name type="scientific">Acaulospora morrowiae</name>
    <dbReference type="NCBI Taxonomy" id="94023"/>
    <lineage>
        <taxon>Eukaryota</taxon>
        <taxon>Fungi</taxon>
        <taxon>Fungi incertae sedis</taxon>
        <taxon>Mucoromycota</taxon>
        <taxon>Glomeromycotina</taxon>
        <taxon>Glomeromycetes</taxon>
        <taxon>Diversisporales</taxon>
        <taxon>Acaulosporaceae</taxon>
        <taxon>Acaulospora</taxon>
    </lineage>
</organism>
<dbReference type="PROSITE" id="PS51205">
    <property type="entry name" value="VPS9"/>
    <property type="match status" value="1"/>
</dbReference>
<evidence type="ECO:0000256" key="1">
    <source>
        <dbReference type="ARBA" id="ARBA00007428"/>
    </source>
</evidence>
<feature type="compositionally biased region" description="Low complexity" evidence="2">
    <location>
        <begin position="666"/>
        <end position="684"/>
    </location>
</feature>
<dbReference type="GO" id="GO:0030133">
    <property type="term" value="C:transport vesicle"/>
    <property type="evidence" value="ECO:0007669"/>
    <property type="project" value="TreeGrafter"/>
</dbReference>
<dbReference type="PANTHER" id="PTHR24170:SF1">
    <property type="entry name" value="DOMAIN PROTEIN, PUTATIVE (AFU_ORTHOLOGUE AFUA_1G09870)-RELATED"/>
    <property type="match status" value="1"/>
</dbReference>
<dbReference type="GO" id="GO:0097422">
    <property type="term" value="C:tubular endosome"/>
    <property type="evidence" value="ECO:0007669"/>
    <property type="project" value="TreeGrafter"/>
</dbReference>
<dbReference type="EMBL" id="CAJVPV010000792">
    <property type="protein sequence ID" value="CAG8474201.1"/>
    <property type="molecule type" value="Genomic_DNA"/>
</dbReference>
<feature type="region of interest" description="Disordered" evidence="2">
    <location>
        <begin position="793"/>
        <end position="883"/>
    </location>
</feature>
<feature type="compositionally biased region" description="Polar residues" evidence="2">
    <location>
        <begin position="100"/>
        <end position="115"/>
    </location>
</feature>
<dbReference type="PANTHER" id="PTHR24170">
    <property type="entry name" value="ANKYRIN REPEAT DOMAIN-CONTAINING PROTEIN 27"/>
    <property type="match status" value="1"/>
</dbReference>
<dbReference type="GO" id="GO:0005085">
    <property type="term" value="F:guanyl-nucleotide exchange factor activity"/>
    <property type="evidence" value="ECO:0007669"/>
    <property type="project" value="TreeGrafter"/>
</dbReference>
<dbReference type="InterPro" id="IPR003123">
    <property type="entry name" value="VPS9"/>
</dbReference>
<dbReference type="GO" id="GO:0005769">
    <property type="term" value="C:early endosome"/>
    <property type="evidence" value="ECO:0007669"/>
    <property type="project" value="TreeGrafter"/>
</dbReference>
<dbReference type="SMART" id="SM00167">
    <property type="entry name" value="VPS9"/>
    <property type="match status" value="1"/>
</dbReference>
<comment type="caution">
    <text evidence="4">The sequence shown here is derived from an EMBL/GenBank/DDBJ whole genome shotgun (WGS) entry which is preliminary data.</text>
</comment>
<feature type="domain" description="VPS9" evidence="3">
    <location>
        <begin position="459"/>
        <end position="628"/>
    </location>
</feature>
<protein>
    <submittedName>
        <fullName evidence="4">15651_t:CDS:1</fullName>
    </submittedName>
</protein>
<dbReference type="GO" id="GO:0045022">
    <property type="term" value="P:early endosome to late endosome transport"/>
    <property type="evidence" value="ECO:0007669"/>
    <property type="project" value="TreeGrafter"/>
</dbReference>
<evidence type="ECO:0000313" key="5">
    <source>
        <dbReference type="Proteomes" id="UP000789342"/>
    </source>
</evidence>
<feature type="compositionally biased region" description="Polar residues" evidence="2">
    <location>
        <begin position="685"/>
        <end position="703"/>
    </location>
</feature>
<dbReference type="GO" id="GO:0005770">
    <property type="term" value="C:late endosome"/>
    <property type="evidence" value="ECO:0007669"/>
    <property type="project" value="TreeGrafter"/>
</dbReference>
<comment type="similarity">
    <text evidence="1">Belongs to the UPF0507 family.</text>
</comment>
<dbReference type="GO" id="GO:0000149">
    <property type="term" value="F:SNARE binding"/>
    <property type="evidence" value="ECO:0007669"/>
    <property type="project" value="TreeGrafter"/>
</dbReference>
<dbReference type="InterPro" id="IPR037191">
    <property type="entry name" value="VPS9_dom_sf"/>
</dbReference>
<accession>A0A9N8W6W6</accession>
<evidence type="ECO:0000313" key="4">
    <source>
        <dbReference type="EMBL" id="CAG8474201.1"/>
    </source>
</evidence>